<keyword evidence="2" id="KW-1185">Reference proteome</keyword>
<dbReference type="Proteomes" id="UP001374599">
    <property type="component" value="Unassembled WGS sequence"/>
</dbReference>
<proteinExistence type="predicted"/>
<reference evidence="1" key="1">
    <citation type="submission" date="2023-09" db="EMBL/GenBank/DDBJ databases">
        <title>Vallitalea sediminicola and Vallitalea maricola sp. nov., anaerobic bacteria isolated from marine sediment.</title>
        <authorList>
            <person name="Hirano S."/>
            <person name="Maeda A."/>
            <person name="Terahara T."/>
            <person name="Mori K."/>
            <person name="Hamada M."/>
            <person name="Matsumoto R."/>
            <person name="Kobayashi T."/>
        </authorList>
    </citation>
    <scope>NUCLEOTIDE SEQUENCE</scope>
    <source>
        <strain evidence="1">AN17-2</strain>
    </source>
</reference>
<dbReference type="EMBL" id="BTPU01000067">
    <property type="protein sequence ID" value="GMQ64344.1"/>
    <property type="molecule type" value="Genomic_DNA"/>
</dbReference>
<evidence type="ECO:0000313" key="1">
    <source>
        <dbReference type="EMBL" id="GMQ64344.1"/>
    </source>
</evidence>
<comment type="caution">
    <text evidence="1">The sequence shown here is derived from an EMBL/GenBank/DDBJ whole genome shotgun (WGS) entry which is preliminary data.</text>
</comment>
<accession>A0ACB5UP66</accession>
<name>A0ACB5UP66_9FIRM</name>
<sequence>MINIVNATLSNRQIKKATKKLATVKDGTPKAINAAINATIKPMKDTSKKLIKDNYEIKASKPITKTMFTRKSTVHTLTARLDSKGSPLPLIKFSVSPKKVPKRKPRILKAAVLKGGAKKGIPNTFTAKMANGHIGVFERTSDGRLPIQEKYGPSVPSMMKSDDVKENIEVVANKVLKQNLKVQIKKLTKG</sequence>
<evidence type="ECO:0000313" key="2">
    <source>
        <dbReference type="Proteomes" id="UP001374599"/>
    </source>
</evidence>
<protein>
    <submittedName>
        <fullName evidence="1">Uncharacterized protein</fullName>
    </submittedName>
</protein>
<gene>
    <name evidence="1" type="ORF">AN2V17_35810</name>
</gene>
<organism evidence="1 2">
    <name type="scientific">Vallitalea maricola</name>
    <dbReference type="NCBI Taxonomy" id="3074433"/>
    <lineage>
        <taxon>Bacteria</taxon>
        <taxon>Bacillati</taxon>
        <taxon>Bacillota</taxon>
        <taxon>Clostridia</taxon>
        <taxon>Lachnospirales</taxon>
        <taxon>Vallitaleaceae</taxon>
        <taxon>Vallitalea</taxon>
    </lineage>
</organism>